<dbReference type="GO" id="GO:0000462">
    <property type="term" value="P:maturation of SSU-rRNA from tricistronic rRNA transcript (SSU-rRNA, 5.8S rRNA, LSU-rRNA)"/>
    <property type="evidence" value="ECO:0007669"/>
    <property type="project" value="TreeGrafter"/>
</dbReference>
<evidence type="ECO:0000313" key="9">
    <source>
        <dbReference type="Proteomes" id="UP000694388"/>
    </source>
</evidence>
<dbReference type="Pfam" id="PF04000">
    <property type="entry name" value="Sas10_Utp3"/>
    <property type="match status" value="1"/>
</dbReference>
<dbReference type="PANTHER" id="PTHR13237:SF8">
    <property type="entry name" value="SOMETHING ABOUT SILENCING PROTEIN 10"/>
    <property type="match status" value="1"/>
</dbReference>
<feature type="region of interest" description="Disordered" evidence="6">
    <location>
        <begin position="328"/>
        <end position="348"/>
    </location>
</feature>
<accession>A0A8C4R813</accession>
<evidence type="ECO:0000256" key="1">
    <source>
        <dbReference type="ARBA" id="ARBA00004604"/>
    </source>
</evidence>
<dbReference type="Ensembl" id="ENSEBUT00000026048.1">
    <property type="protein sequence ID" value="ENSEBUP00000025472.1"/>
    <property type="gene ID" value="ENSEBUG00000015686.1"/>
</dbReference>
<dbReference type="GeneTree" id="ENSGT00500000044947"/>
<protein>
    <submittedName>
        <fullName evidence="8">UTP3 small subunit processome component</fullName>
    </submittedName>
</protein>
<evidence type="ECO:0000256" key="6">
    <source>
        <dbReference type="SAM" id="MobiDB-lite"/>
    </source>
</evidence>
<evidence type="ECO:0000256" key="3">
    <source>
        <dbReference type="ARBA" id="ARBA00022553"/>
    </source>
</evidence>
<dbReference type="Proteomes" id="UP000694388">
    <property type="component" value="Unplaced"/>
</dbReference>
<evidence type="ECO:0000259" key="7">
    <source>
        <dbReference type="Pfam" id="PF09368"/>
    </source>
</evidence>
<comment type="subcellular location">
    <subcellularLocation>
        <location evidence="1">Nucleus</location>
        <location evidence="1">Nucleolus</location>
    </subcellularLocation>
</comment>
<name>A0A8C4R813_EPTBU</name>
<dbReference type="InterPro" id="IPR018972">
    <property type="entry name" value="Sas10_C_dom"/>
</dbReference>
<dbReference type="PANTHER" id="PTHR13237">
    <property type="entry name" value="SOMETHING ABOUT SILENCING PROTEIN 10-RELATED"/>
    <property type="match status" value="1"/>
</dbReference>
<dbReference type="InterPro" id="IPR007146">
    <property type="entry name" value="Sas10/Utp3/C1D"/>
</dbReference>
<evidence type="ECO:0000256" key="4">
    <source>
        <dbReference type="ARBA" id="ARBA00023242"/>
    </source>
</evidence>
<reference evidence="8" key="1">
    <citation type="submission" date="2025-05" db="UniProtKB">
        <authorList>
            <consortium name="Ensembl"/>
        </authorList>
    </citation>
    <scope>IDENTIFICATION</scope>
</reference>
<organism evidence="8 9">
    <name type="scientific">Eptatretus burgeri</name>
    <name type="common">Inshore hagfish</name>
    <dbReference type="NCBI Taxonomy" id="7764"/>
    <lineage>
        <taxon>Eukaryota</taxon>
        <taxon>Metazoa</taxon>
        <taxon>Chordata</taxon>
        <taxon>Craniata</taxon>
        <taxon>Vertebrata</taxon>
        <taxon>Cyclostomata</taxon>
        <taxon>Myxini</taxon>
        <taxon>Myxiniformes</taxon>
        <taxon>Myxinidae</taxon>
        <taxon>Eptatretinae</taxon>
        <taxon>Eptatretus</taxon>
    </lineage>
</organism>
<dbReference type="Ensembl" id="ENSEBUT00000026066.1">
    <property type="protein sequence ID" value="ENSEBUP00000025489.1"/>
    <property type="gene ID" value="ENSEBUG00000015686.1"/>
</dbReference>
<feature type="coiled-coil region" evidence="5">
    <location>
        <begin position="86"/>
        <end position="114"/>
    </location>
</feature>
<evidence type="ECO:0000256" key="2">
    <source>
        <dbReference type="ARBA" id="ARBA00010979"/>
    </source>
</evidence>
<keyword evidence="3" id="KW-0597">Phosphoprotein</keyword>
<proteinExistence type="inferred from homology"/>
<dbReference type="Pfam" id="PF09368">
    <property type="entry name" value="Sas10"/>
    <property type="match status" value="1"/>
</dbReference>
<keyword evidence="5" id="KW-0175">Coiled coil</keyword>
<evidence type="ECO:0000256" key="5">
    <source>
        <dbReference type="SAM" id="Coils"/>
    </source>
</evidence>
<dbReference type="GO" id="GO:0032040">
    <property type="term" value="C:small-subunit processome"/>
    <property type="evidence" value="ECO:0007669"/>
    <property type="project" value="TreeGrafter"/>
</dbReference>
<feature type="compositionally biased region" description="Polar residues" evidence="6">
    <location>
        <begin position="336"/>
        <end position="347"/>
    </location>
</feature>
<feature type="domain" description="Sas10 C-terminal" evidence="7">
    <location>
        <begin position="347"/>
        <end position="419"/>
    </location>
</feature>
<evidence type="ECO:0000313" key="8">
    <source>
        <dbReference type="Ensembl" id="ENSEBUP00000025472.1"/>
    </source>
</evidence>
<comment type="similarity">
    <text evidence="2">Belongs to the SAS10 family.</text>
</comment>
<sequence length="444" mass="50687">MEMTIWTECQVLWLGATTSRHFTSLTKFARVSKLVICSLSVPPPSVSLISNLPPSPPEPIHYLPSFIWYLCMFMIFILVSGGKKPLQGEIEERAEEEKEAREIQRRQAEELQLSDFGLDLIQDHAPLPSCVPDEEQDHDAELPALERSVSLHGGIKGLSASSIRRLILADSPELPRLVLDLKAKLLSLRDELCPLIDFLAEKRIPTGKGAEFLQTKYHLYFNYCVNIMFYLALKGQRSLGSHPVIHRLLQYRNLVNDIAEIETESLKLEIHKLLANPPKLPEPSPMTAINTAALGSQSSEGTVKEKKNEEEEALNYYEEMVRRLKERREMKERNSEQPIVETQTPNTGKRKITLQIAKNKGLTPKRKKLDRNPRVKHKEKYRRALVRHKSQVLTVRHKVSAYGGERTGIRAGVRKGIKLQVLLSHHAVLRRHLREDVHHHDAIS</sequence>
<keyword evidence="4" id="KW-0539">Nucleus</keyword>
<keyword evidence="9" id="KW-1185">Reference proteome</keyword>
<dbReference type="AlphaFoldDB" id="A0A8C4R813"/>